<proteinExistence type="predicted"/>
<feature type="compositionally biased region" description="Low complexity" evidence="1">
    <location>
        <begin position="165"/>
        <end position="174"/>
    </location>
</feature>
<feature type="compositionally biased region" description="Basic and acidic residues" evidence="1">
    <location>
        <begin position="264"/>
        <end position="276"/>
    </location>
</feature>
<dbReference type="AlphaFoldDB" id="A0A409WGC5"/>
<dbReference type="OrthoDB" id="47801at2759"/>
<keyword evidence="3" id="KW-1185">Reference proteome</keyword>
<comment type="caution">
    <text evidence="2">The sequence shown here is derived from an EMBL/GenBank/DDBJ whole genome shotgun (WGS) entry which is preliminary data.</text>
</comment>
<organism evidence="2 3">
    <name type="scientific">Psilocybe cyanescens</name>
    <dbReference type="NCBI Taxonomy" id="93625"/>
    <lineage>
        <taxon>Eukaryota</taxon>
        <taxon>Fungi</taxon>
        <taxon>Dikarya</taxon>
        <taxon>Basidiomycota</taxon>
        <taxon>Agaricomycotina</taxon>
        <taxon>Agaricomycetes</taxon>
        <taxon>Agaricomycetidae</taxon>
        <taxon>Agaricales</taxon>
        <taxon>Agaricineae</taxon>
        <taxon>Strophariaceae</taxon>
        <taxon>Psilocybe</taxon>
    </lineage>
</organism>
<feature type="region of interest" description="Disordered" evidence="1">
    <location>
        <begin position="356"/>
        <end position="390"/>
    </location>
</feature>
<feature type="compositionally biased region" description="Polar residues" evidence="1">
    <location>
        <begin position="314"/>
        <end position="329"/>
    </location>
</feature>
<feature type="region of interest" description="Disordered" evidence="1">
    <location>
        <begin position="110"/>
        <end position="133"/>
    </location>
</feature>
<sequence>MSPATVNVVTRVAPSPAPMLIDSTSGLNLREFVADEDAAHFSSAVLKTIADQKAFVLAQREALEAFNVAKAIRLSEETAAVESKRRIEAAASTSTSTAVVISDRAAAVTQVSSAGPNSATASQPIAIRGDARQSASSDEAAAISLARSWQVDALQPALLEAPKQSMSSSSSSPSTQKKWSTASEASQQYHHHQNHHQYDSRSSSSATAIAKQPSQNLSLSTSPSSYHLSDSRIASSSVSRASSRSTNVIPVSSTSSHHQHQHHRIEQRSLSKREPEPSSISMPTSISHSSSASTSTTRNHSSDVTNTKRRRTEQLQPSKSSSSRNTTNGALVAPPISDSKKSIASARDVRLGQIMSPILENPSEPAPPKPKPMEHRLHSRSRSVRQSSDSDLFTASRNCVKCGNLVASPRTKPSFEHDPFALPFSSVLHVVCTACGTTHCRGCFTVVRCPRDCTGGAQDCTVRNCCPDIRAIAIFEALSSFDHIYATEAGFAGKGQDGEQQQQMRQAYIKLLMSKADKSMRKFEDAFVRTLRILTTWLEAPRKGSSSGGGESDSHAQGMHRAVSHLFAASYLPEVVHAFLSNSNVRDWIAHSETYNAVLETLRRMFDRGLTAVLMRPLRHIARSCGLQGLVWDGGMITWEVDARNRPVESLSLCDLVKQLEKHRLPLMALAEKVQFSATVEKVNNLCDNISYLLLQQLAI</sequence>
<evidence type="ECO:0000313" key="2">
    <source>
        <dbReference type="EMBL" id="PPQ77547.1"/>
    </source>
</evidence>
<evidence type="ECO:0000256" key="1">
    <source>
        <dbReference type="SAM" id="MobiDB-lite"/>
    </source>
</evidence>
<feature type="region of interest" description="Disordered" evidence="1">
    <location>
        <begin position="161"/>
        <end position="342"/>
    </location>
</feature>
<dbReference type="EMBL" id="NHYD01003437">
    <property type="protein sequence ID" value="PPQ77547.1"/>
    <property type="molecule type" value="Genomic_DNA"/>
</dbReference>
<evidence type="ECO:0000313" key="3">
    <source>
        <dbReference type="Proteomes" id="UP000283269"/>
    </source>
</evidence>
<feature type="compositionally biased region" description="Low complexity" evidence="1">
    <location>
        <begin position="278"/>
        <end position="299"/>
    </location>
</feature>
<protein>
    <submittedName>
        <fullName evidence="2">Uncharacterized protein</fullName>
    </submittedName>
</protein>
<name>A0A409WGC5_PSICY</name>
<feature type="compositionally biased region" description="Low complexity" evidence="1">
    <location>
        <begin position="214"/>
        <end position="245"/>
    </location>
</feature>
<gene>
    <name evidence="2" type="ORF">CVT25_011407</name>
</gene>
<reference evidence="2 3" key="1">
    <citation type="journal article" date="2018" name="Evol. Lett.">
        <title>Horizontal gene cluster transfer increased hallucinogenic mushroom diversity.</title>
        <authorList>
            <person name="Reynolds H.T."/>
            <person name="Vijayakumar V."/>
            <person name="Gluck-Thaler E."/>
            <person name="Korotkin H.B."/>
            <person name="Matheny P.B."/>
            <person name="Slot J.C."/>
        </authorList>
    </citation>
    <scope>NUCLEOTIDE SEQUENCE [LARGE SCALE GENOMIC DNA]</scope>
    <source>
        <strain evidence="2 3">2631</strain>
    </source>
</reference>
<accession>A0A409WGC5</accession>
<dbReference type="InParanoid" id="A0A409WGC5"/>
<dbReference type="Proteomes" id="UP000283269">
    <property type="component" value="Unassembled WGS sequence"/>
</dbReference>
<feature type="compositionally biased region" description="Polar residues" evidence="1">
    <location>
        <begin position="175"/>
        <end position="186"/>
    </location>
</feature>
<feature type="compositionally biased region" description="Polar residues" evidence="1">
    <location>
        <begin position="110"/>
        <end position="123"/>
    </location>
</feature>